<name>A0ABT7D0M4_9BACT</name>
<accession>A0ABT7D0M4</accession>
<proteinExistence type="predicted"/>
<organism evidence="1 2">
    <name type="scientific">Xanthocytophaga flava</name>
    <dbReference type="NCBI Taxonomy" id="3048013"/>
    <lineage>
        <taxon>Bacteria</taxon>
        <taxon>Pseudomonadati</taxon>
        <taxon>Bacteroidota</taxon>
        <taxon>Cytophagia</taxon>
        <taxon>Cytophagales</taxon>
        <taxon>Rhodocytophagaceae</taxon>
        <taxon>Xanthocytophaga</taxon>
    </lineage>
</organism>
<dbReference type="EMBL" id="JASJOT010000044">
    <property type="protein sequence ID" value="MDJ1498339.1"/>
    <property type="molecule type" value="Genomic_DNA"/>
</dbReference>
<dbReference type="RefSeq" id="WP_314004686.1">
    <property type="nucleotide sequence ID" value="NZ_JASJOR010000019.1"/>
</dbReference>
<protein>
    <submittedName>
        <fullName evidence="1">Uncharacterized protein</fullName>
    </submittedName>
</protein>
<keyword evidence="2" id="KW-1185">Reference proteome</keyword>
<evidence type="ECO:0000313" key="1">
    <source>
        <dbReference type="EMBL" id="MDJ1498339.1"/>
    </source>
</evidence>
<sequence length="277" mass="31466">MSASSFFTNLPKNSKFKSFRNRTLTIQEFYKAAEQVKLPQLRQALLSIPKNPGIQSSKEQDIIVHRGDLHIDGNFSLWNSGIRILIVEGDLTTSGYMELVNSGDLLFGEEWSQQFHYYPGNPAPTIHRQVQSYGTDCYCIVTGNVHAAVLVCGDHTEIQGDVRVEKLMYGKGTVWGNVHVPILFVSHFDFAIEGQLTCEWGIGGYYSHSTSRTTQLPDPDYKALFEKFGKNVFDEAAPWQLLSEKEQQRVLNSGLQHTYHVIDSARLWKCLLEQQYL</sequence>
<dbReference type="Proteomes" id="UP001228581">
    <property type="component" value="Unassembled WGS sequence"/>
</dbReference>
<gene>
    <name evidence="1" type="ORF">QNI19_35725</name>
</gene>
<reference evidence="1 2" key="1">
    <citation type="submission" date="2023-05" db="EMBL/GenBank/DDBJ databases">
        <authorList>
            <person name="Zhang X."/>
        </authorList>
    </citation>
    <scope>NUCLEOTIDE SEQUENCE [LARGE SCALE GENOMIC DNA]</scope>
    <source>
        <strain evidence="1 2">DM2B3-1</strain>
    </source>
</reference>
<evidence type="ECO:0000313" key="2">
    <source>
        <dbReference type="Proteomes" id="UP001228581"/>
    </source>
</evidence>
<comment type="caution">
    <text evidence="1">The sequence shown here is derived from an EMBL/GenBank/DDBJ whole genome shotgun (WGS) entry which is preliminary data.</text>
</comment>